<proteinExistence type="predicted"/>
<comment type="caution">
    <text evidence="1">The sequence shown here is derived from an EMBL/GenBank/DDBJ whole genome shotgun (WGS) entry which is preliminary data.</text>
</comment>
<gene>
    <name evidence="1" type="ORF">QVD17_39346</name>
</gene>
<name>A0AAD8JNE3_TARER</name>
<evidence type="ECO:0000313" key="1">
    <source>
        <dbReference type="EMBL" id="KAK1407722.1"/>
    </source>
</evidence>
<dbReference type="AlphaFoldDB" id="A0AAD8JNE3"/>
<keyword evidence="2" id="KW-1185">Reference proteome</keyword>
<dbReference type="Proteomes" id="UP001229421">
    <property type="component" value="Unassembled WGS sequence"/>
</dbReference>
<sequence length="262" mass="29700">MDKAEGKRKLDAIPEIFGDENSSKKAKIDETVQIEPIQSVAVVETEKIDENVTEAEIAKSVQIEPIQSESVSETEVFVATNSEKEVGSEETVQIEPIQSEAVDMPEIVSEVASQFEPVQTDNAPMIEALDDLDDVDFTKSEDEAGPETNVVEEIPDDLDQRFAYLERMKYNSVYLNGLTVSQINEEYEKCMIAQDKADADKKEFVIEMGEWTPMQENLNIEELPPTELYHQNPEEMSASDMRSWLSSRNYPYKTLKRLKSES</sequence>
<reference evidence="1" key="1">
    <citation type="journal article" date="2023" name="bioRxiv">
        <title>Improved chromosome-level genome assembly for marigold (Tagetes erecta).</title>
        <authorList>
            <person name="Jiang F."/>
            <person name="Yuan L."/>
            <person name="Wang S."/>
            <person name="Wang H."/>
            <person name="Xu D."/>
            <person name="Wang A."/>
            <person name="Fan W."/>
        </authorList>
    </citation>
    <scope>NUCLEOTIDE SEQUENCE</scope>
    <source>
        <strain evidence="1">WSJ</strain>
        <tissue evidence="1">Leaf</tissue>
    </source>
</reference>
<dbReference type="EMBL" id="JAUHHV010000011">
    <property type="protein sequence ID" value="KAK1407722.1"/>
    <property type="molecule type" value="Genomic_DNA"/>
</dbReference>
<protein>
    <submittedName>
        <fullName evidence="1">Uncharacterized protein</fullName>
    </submittedName>
</protein>
<accession>A0AAD8JNE3</accession>
<organism evidence="1 2">
    <name type="scientific">Tagetes erecta</name>
    <name type="common">African marigold</name>
    <dbReference type="NCBI Taxonomy" id="13708"/>
    <lineage>
        <taxon>Eukaryota</taxon>
        <taxon>Viridiplantae</taxon>
        <taxon>Streptophyta</taxon>
        <taxon>Embryophyta</taxon>
        <taxon>Tracheophyta</taxon>
        <taxon>Spermatophyta</taxon>
        <taxon>Magnoliopsida</taxon>
        <taxon>eudicotyledons</taxon>
        <taxon>Gunneridae</taxon>
        <taxon>Pentapetalae</taxon>
        <taxon>asterids</taxon>
        <taxon>campanulids</taxon>
        <taxon>Asterales</taxon>
        <taxon>Asteraceae</taxon>
        <taxon>Asteroideae</taxon>
        <taxon>Heliantheae alliance</taxon>
        <taxon>Tageteae</taxon>
        <taxon>Tagetes</taxon>
    </lineage>
</organism>
<evidence type="ECO:0000313" key="2">
    <source>
        <dbReference type="Proteomes" id="UP001229421"/>
    </source>
</evidence>